<proteinExistence type="predicted"/>
<gene>
    <name evidence="1" type="ORF">GSOID_T00001385001</name>
</gene>
<sequence length="11" mass="1300">AKLRVKINNMI</sequence>
<keyword evidence="2" id="KW-1185">Reference proteome</keyword>
<accession>E4Y340</accession>
<name>E4Y340_OIKDI</name>
<dbReference type="InParanoid" id="E4Y340"/>
<dbReference type="EMBL" id="FN654023">
    <property type="protein sequence ID" value="CBY16264.1"/>
    <property type="molecule type" value="Genomic_DNA"/>
</dbReference>
<protein>
    <submittedName>
        <fullName evidence="1">Uncharacterized protein</fullName>
    </submittedName>
</protein>
<evidence type="ECO:0000313" key="1">
    <source>
        <dbReference type="EMBL" id="CBY16264.1"/>
    </source>
</evidence>
<organism evidence="1">
    <name type="scientific">Oikopleura dioica</name>
    <name type="common">Tunicate</name>
    <dbReference type="NCBI Taxonomy" id="34765"/>
    <lineage>
        <taxon>Eukaryota</taxon>
        <taxon>Metazoa</taxon>
        <taxon>Chordata</taxon>
        <taxon>Tunicata</taxon>
        <taxon>Appendicularia</taxon>
        <taxon>Copelata</taxon>
        <taxon>Oikopleuridae</taxon>
        <taxon>Oikopleura</taxon>
    </lineage>
</organism>
<reference evidence="1" key="1">
    <citation type="journal article" date="2010" name="Science">
        <title>Plasticity of animal genome architecture unmasked by rapid evolution of a pelagic tunicate.</title>
        <authorList>
            <person name="Denoeud F."/>
            <person name="Henriet S."/>
            <person name="Mungpakdee S."/>
            <person name="Aury J.M."/>
            <person name="Da Silva C."/>
            <person name="Brinkmann H."/>
            <person name="Mikhaleva J."/>
            <person name="Olsen L.C."/>
            <person name="Jubin C."/>
            <person name="Canestro C."/>
            <person name="Bouquet J.M."/>
            <person name="Danks G."/>
            <person name="Poulain J."/>
            <person name="Campsteijn C."/>
            <person name="Adamski M."/>
            <person name="Cross I."/>
            <person name="Yadetie F."/>
            <person name="Muffato M."/>
            <person name="Louis A."/>
            <person name="Butcher S."/>
            <person name="Tsagkogeorga G."/>
            <person name="Konrad A."/>
            <person name="Singh S."/>
            <person name="Jensen M.F."/>
            <person name="Cong E.H."/>
            <person name="Eikeseth-Otteraa H."/>
            <person name="Noel B."/>
            <person name="Anthouard V."/>
            <person name="Porcel B.M."/>
            <person name="Kachouri-Lafond R."/>
            <person name="Nishino A."/>
            <person name="Ugolini M."/>
            <person name="Chourrout P."/>
            <person name="Nishida H."/>
            <person name="Aasland R."/>
            <person name="Huzurbazar S."/>
            <person name="Westhof E."/>
            <person name="Delsuc F."/>
            <person name="Lehrach H."/>
            <person name="Reinhardt R."/>
            <person name="Weissenbach J."/>
            <person name="Roy S.W."/>
            <person name="Artiguenave F."/>
            <person name="Postlethwait J.H."/>
            <person name="Manak J.R."/>
            <person name="Thompson E.M."/>
            <person name="Jaillon O."/>
            <person name="Du Pasquier L."/>
            <person name="Boudinot P."/>
            <person name="Liberles D.A."/>
            <person name="Volff J.N."/>
            <person name="Philippe H."/>
            <person name="Lenhard B."/>
            <person name="Roest Crollius H."/>
            <person name="Wincker P."/>
            <person name="Chourrout D."/>
        </authorList>
    </citation>
    <scope>NUCLEOTIDE SEQUENCE [LARGE SCALE GENOMIC DNA]</scope>
</reference>
<dbReference type="Proteomes" id="UP000001307">
    <property type="component" value="Unassembled WGS sequence"/>
</dbReference>
<evidence type="ECO:0000313" key="2">
    <source>
        <dbReference type="Proteomes" id="UP000001307"/>
    </source>
</evidence>
<feature type="non-terminal residue" evidence="1">
    <location>
        <position position="1"/>
    </location>
</feature>